<dbReference type="GeneID" id="108711407"/>
<comment type="catalytic activity">
    <reaction evidence="25">
        <text>L-threonyl-[protein] + ATP = O-phospho-L-threonyl-[protein] + ADP + H(+)</text>
        <dbReference type="Rhea" id="RHEA:46608"/>
        <dbReference type="Rhea" id="RHEA-COMP:11060"/>
        <dbReference type="Rhea" id="RHEA-COMP:11605"/>
        <dbReference type="ChEBI" id="CHEBI:15378"/>
        <dbReference type="ChEBI" id="CHEBI:30013"/>
        <dbReference type="ChEBI" id="CHEBI:30616"/>
        <dbReference type="ChEBI" id="CHEBI:61977"/>
        <dbReference type="ChEBI" id="CHEBI:456216"/>
        <dbReference type="EC" id="2.7.11.1"/>
    </reaction>
</comment>
<dbReference type="InterPro" id="IPR037162">
    <property type="entry name" value="TRPM_tetra_sf"/>
</dbReference>
<keyword evidence="9" id="KW-0107">Calcium channel</keyword>
<dbReference type="GO" id="GO:0005524">
    <property type="term" value="F:ATP binding"/>
    <property type="evidence" value="ECO:0007669"/>
    <property type="project" value="InterPro"/>
</dbReference>
<dbReference type="Gene3D" id="3.20.200.10">
    <property type="entry name" value="MHCK/EF2 kinase"/>
    <property type="match status" value="1"/>
</dbReference>
<keyword evidence="7" id="KW-0597">Phosphoprotein</keyword>
<evidence type="ECO:0000256" key="1">
    <source>
        <dbReference type="ARBA" id="ARBA00004123"/>
    </source>
</evidence>
<keyword evidence="20" id="KW-0407">Ion channel</keyword>
<evidence type="ECO:0000256" key="20">
    <source>
        <dbReference type="ARBA" id="ARBA00023303"/>
    </source>
</evidence>
<evidence type="ECO:0000256" key="13">
    <source>
        <dbReference type="ARBA" id="ARBA00022777"/>
    </source>
</evidence>
<sequence length="1916" mass="219166">MERKVQNFDFVLHLYSSNPTEHACVLILQSKVSWIEKTFHKRDCVQIIPSSREPHRCLPGCQICQQLVRCCCGRLIRQHAYYASGASPSGAENIQESERWTADRHTVKSSTDSFGTINFQCGSHGYKAKFVRLSNDSKVEDILQLMIKEWHMKKPNLLISVHGGMQKFELHPRFKEAFGKGFVKAAVSTGAWIFTGGTNNGVAAHIGDAIKEYASRLTHNICIIGVAPWGIIEGRQDLIGNNVMAPYQTLLSPLSKLHVLNNLHSHFLLVDDGTVGRSGGEMNLRRELESKTSLQQFHATNDRRVPMMALILEGGPKTILTVLEYLQQSPPVPVVVCDGTGRAADLLAYVYKHTESSGLLPDGMESNVISKIKKTFTLNKSEAVHLFQTLMCCMQMKELITVLHIGPDIHQEIDVDLLKALLKGNNISPIDRLHLTLVWDRVDIAKNHIFVRGQQWLTEPLEQAMMDALIMDRVAFVKLLIENGVSMHKFLTLPRLDKLYNVKSDTNSDTLLQLIWEIKKGNIPGQNKITMIDVGLVIEYLMGGVFRSSYTKKNFKAMYKALSQSSSRPAGGTSTHPANEKNLGRVVTKNKTRHTHFIQTAQPYKPKTSNTCEVSQKTSRNDPLEADSRITRPFPYPFNDLLVWAVLTKRQKMALFFWQHGEESMAKALVATKLYRAMYQEARQSDIIDDSSEKLNKYSKEFGELAVELLDQSFKQNELMAMKLLTYELKNWSKSTCLKLAVSSRLRTFVSHTCTQMLLNDMWMGRLNMRKNAWYKVISGILFPPIIPLFDYKSKTQMSHIPQSQDDYKMTLDDKEEITCSVEGIALEAFKETFSNGDNEHSTGMRNEGKPKRVPLARRFYAFYHAPIVKFWFNALAYIAFLMLYAFVVLVKMENLPSVQEWIVIMFIFTTGVEKIREILMSEAGKLTQKLRVWFSSYLNINDTFAIITFLVGFGLRFGERDIIHDNDDKEDYIFIAGRLIYCLNIIFWFVKLVHILSVNQDAGPYVLIIGKMVSSMFFIVVIMAIILIAYGIPRKAILYPHEMPSWSLAKDVLFHPYFMIYGEIYAYEIDVCANDTVVPFLCGTGTWITPFLQAVYLFVQYIIMVNLLIALFNCVYLKCKSMSDIMWKFQRYHLIMVHHSKPVLPPPFIVLSYVTSLFSCVCLRKQKNKAHWRKLYLTEEEQKTLHEFEEHCVGIYLIYKEDKNNSKPDERIRVTSERTEHISKEMDNVGEQVMFIKRSLQSLDKHIGHLQDLSGLTFDSLKTLTAQKALENSRSLSAMSCDLSLSRYTSSDGLSAIWKRSNTDLAWGCPYTQPGLERNIHPRASKSHRKSNIPDGDFVNSSMFQRVDSVPDSQKENHFEDKNVGLVNNHKSRTFNPTIQTHSKSETRSQVCDMKSALSKNGLGQIIHPCSDANSSCKNTCGKDGYINCGFIDDTVNDHNSNEKIIMDCRSFPTSIGYLPHGVESLPHSHDQDIIHKEKNRFTGFLHKLWPNSRHKHNMEKQMSIETNSSEAELYTQDETNLRRTQSCTELTSFNESSPPDSPDQIQMNSTATSHEDFFQTDSEAALLKESLYSRYSSNHNKSPSQEQIWNGFGSQFNTSKDTTSYYTAVERNNLYRLSKSIPFTPLPPKGELFTVYRLEESSPHILNNSMASWSHQGFYAKFEFKGKEEMGGGLRRASKVACTWSEYDILKSGHFYIIKSFLPEVVNTWSRIYKEDTVLQLCLREIQQQRAAQKLLFAFNQMKPKSIPYSPRFLEVFLMYCHSAGQWFTVEECITGRFRKYNNNTGNENVPTNKLEKTMLAFSHWTYEYTRGEFLVLDLQGVGENLTDPSVIKAWERRSQDMIFGPANLGDDAIKNFCSKHRCNTCCRNLKLTELKRTDYNPDEALILKDSSLPRISPGCTEEESPQQPIRVML</sequence>
<dbReference type="GO" id="GO:0051262">
    <property type="term" value="P:protein tetramerization"/>
    <property type="evidence" value="ECO:0007669"/>
    <property type="project" value="InterPro"/>
</dbReference>
<evidence type="ECO:0000256" key="28">
    <source>
        <dbReference type="SAM" id="Phobius"/>
    </source>
</evidence>
<evidence type="ECO:0000256" key="12">
    <source>
        <dbReference type="ARBA" id="ARBA00022723"/>
    </source>
</evidence>
<keyword evidence="31" id="KW-0675">Receptor</keyword>
<keyword evidence="5" id="KW-1003">Cell membrane</keyword>
<dbReference type="InterPro" id="IPR011009">
    <property type="entry name" value="Kinase-like_dom_sf"/>
</dbReference>
<keyword evidence="11 28" id="KW-0812">Transmembrane</keyword>
<dbReference type="GO" id="GO:0004674">
    <property type="term" value="F:protein serine/threonine kinase activity"/>
    <property type="evidence" value="ECO:0007669"/>
    <property type="project" value="UniProtKB-KW"/>
</dbReference>
<feature type="domain" description="Alpha-type protein kinase" evidence="29">
    <location>
        <begin position="1647"/>
        <end position="1877"/>
    </location>
</feature>
<evidence type="ECO:0000256" key="8">
    <source>
        <dbReference type="ARBA" id="ARBA00022568"/>
    </source>
</evidence>
<dbReference type="Pfam" id="PF25508">
    <property type="entry name" value="TRPM2"/>
    <property type="match status" value="2"/>
</dbReference>
<evidence type="ECO:0000256" key="2">
    <source>
        <dbReference type="ARBA" id="ARBA00004651"/>
    </source>
</evidence>
<dbReference type="InterPro" id="IPR004166">
    <property type="entry name" value="a-kinase_dom"/>
</dbReference>
<dbReference type="InterPro" id="IPR032415">
    <property type="entry name" value="TRPM_tetra"/>
</dbReference>
<organism evidence="30 31">
    <name type="scientific">Xenopus laevis</name>
    <name type="common">African clawed frog</name>
    <dbReference type="NCBI Taxonomy" id="8355"/>
    <lineage>
        <taxon>Eukaryota</taxon>
        <taxon>Metazoa</taxon>
        <taxon>Chordata</taxon>
        <taxon>Craniata</taxon>
        <taxon>Vertebrata</taxon>
        <taxon>Euteleostomi</taxon>
        <taxon>Amphibia</taxon>
        <taxon>Batrachia</taxon>
        <taxon>Anura</taxon>
        <taxon>Pipoidea</taxon>
        <taxon>Pipidae</taxon>
        <taxon>Xenopodinae</taxon>
        <taxon>Xenopus</taxon>
        <taxon>Xenopus</taxon>
    </lineage>
</organism>
<evidence type="ECO:0000259" key="29">
    <source>
        <dbReference type="PROSITE" id="PS51158"/>
    </source>
</evidence>
<evidence type="ECO:0000256" key="22">
    <source>
        <dbReference type="ARBA" id="ARBA00034269"/>
    </source>
</evidence>
<evidence type="ECO:0000256" key="24">
    <source>
        <dbReference type="ARBA" id="ARBA00036634"/>
    </source>
</evidence>
<dbReference type="OrthoDB" id="301415at2759"/>
<proteinExistence type="inferred from homology"/>
<dbReference type="GO" id="GO:0006816">
    <property type="term" value="P:calcium ion transport"/>
    <property type="evidence" value="ECO:0000318"/>
    <property type="project" value="GO_Central"/>
</dbReference>
<evidence type="ECO:0000256" key="11">
    <source>
        <dbReference type="ARBA" id="ARBA00022692"/>
    </source>
</evidence>
<dbReference type="Pfam" id="PF16519">
    <property type="entry name" value="TRPM_tetra"/>
    <property type="match status" value="1"/>
</dbReference>
<evidence type="ECO:0000256" key="21">
    <source>
        <dbReference type="ARBA" id="ARBA00025760"/>
    </source>
</evidence>
<dbReference type="SUPFAM" id="SSF56112">
    <property type="entry name" value="Protein kinase-like (PK-like)"/>
    <property type="match status" value="1"/>
</dbReference>
<accession>A0A8J1MMS5</accession>
<feature type="transmembrane region" description="Helical" evidence="28">
    <location>
        <begin position="1006"/>
        <end position="1033"/>
    </location>
</feature>
<evidence type="ECO:0000256" key="9">
    <source>
        <dbReference type="ARBA" id="ARBA00022673"/>
    </source>
</evidence>
<comment type="subcellular location">
    <subcellularLocation>
        <location evidence="2">Cell membrane</location>
        <topology evidence="2">Multi-pass membrane protein</topology>
    </subcellularLocation>
    <subcellularLocation>
        <location evidence="1">Nucleus</location>
    </subcellularLocation>
</comment>
<dbReference type="InterPro" id="IPR057366">
    <property type="entry name" value="TRPM-like"/>
</dbReference>
<evidence type="ECO:0000256" key="3">
    <source>
        <dbReference type="ARBA" id="ARBA00012513"/>
    </source>
</evidence>
<feature type="transmembrane region" description="Helical" evidence="28">
    <location>
        <begin position="773"/>
        <end position="790"/>
    </location>
</feature>
<keyword evidence="15" id="KW-0106">Calcium</keyword>
<keyword evidence="17" id="KW-0406">Ion transport</keyword>
<comment type="catalytic activity">
    <reaction evidence="23">
        <text>Zn(2+)(in) = Zn(2+)(out)</text>
        <dbReference type="Rhea" id="RHEA:29351"/>
        <dbReference type="ChEBI" id="CHEBI:29105"/>
    </reaction>
</comment>
<dbReference type="Proteomes" id="UP000186698">
    <property type="component" value="Chromosome 3L"/>
</dbReference>
<dbReference type="PROSITE" id="PS51158">
    <property type="entry name" value="ALPHA_KINASE"/>
    <property type="match status" value="1"/>
</dbReference>
<dbReference type="EC" id="2.7.11.1" evidence="3"/>
<keyword evidence="18 28" id="KW-0472">Membrane</keyword>
<feature type="transmembrane region" description="Helical" evidence="28">
    <location>
        <begin position="937"/>
        <end position="958"/>
    </location>
</feature>
<dbReference type="GO" id="GO:0055080">
    <property type="term" value="P:monoatomic cation homeostasis"/>
    <property type="evidence" value="ECO:0007669"/>
    <property type="project" value="TreeGrafter"/>
</dbReference>
<dbReference type="GO" id="GO:0046872">
    <property type="term" value="F:metal ion binding"/>
    <property type="evidence" value="ECO:0007669"/>
    <property type="project" value="UniProtKB-KW"/>
</dbReference>
<evidence type="ECO:0000313" key="31">
    <source>
        <dbReference type="RefSeq" id="XP_041442726.1"/>
    </source>
</evidence>
<evidence type="ECO:0000256" key="6">
    <source>
        <dbReference type="ARBA" id="ARBA00022527"/>
    </source>
</evidence>
<dbReference type="PANTHER" id="PTHR13800:SF46">
    <property type="entry name" value="NON-SPECIFIC SERINE_THREONINE PROTEIN KINASE"/>
    <property type="match status" value="1"/>
</dbReference>
<evidence type="ECO:0000256" key="16">
    <source>
        <dbReference type="ARBA" id="ARBA00022989"/>
    </source>
</evidence>
<gene>
    <name evidence="31" type="primary">LOC108711407</name>
</gene>
<protein>
    <recommendedName>
        <fullName evidence="3">non-specific serine/threonine protein kinase</fullName>
        <ecNumber evidence="3">2.7.11.1</ecNumber>
    </recommendedName>
</protein>
<feature type="region of interest" description="Disordered" evidence="27">
    <location>
        <begin position="605"/>
        <end position="626"/>
    </location>
</feature>
<dbReference type="GO" id="GO:0004672">
    <property type="term" value="F:protein kinase activity"/>
    <property type="evidence" value="ECO:0000318"/>
    <property type="project" value="GO_Central"/>
</dbReference>
<keyword evidence="13" id="KW-0418">Kinase</keyword>
<evidence type="ECO:0000313" key="30">
    <source>
        <dbReference type="Proteomes" id="UP000186698"/>
    </source>
</evidence>
<keyword evidence="10" id="KW-0808">Transferase</keyword>
<dbReference type="GO" id="GO:0098655">
    <property type="term" value="P:monoatomic cation transmembrane transport"/>
    <property type="evidence" value="ECO:0000318"/>
    <property type="project" value="GO_Central"/>
</dbReference>
<evidence type="ECO:0000256" key="17">
    <source>
        <dbReference type="ARBA" id="ARBA00023065"/>
    </source>
</evidence>
<feature type="transmembrane region" description="Helical" evidence="28">
    <location>
        <begin position="973"/>
        <end position="994"/>
    </location>
</feature>
<evidence type="ECO:0000256" key="5">
    <source>
        <dbReference type="ARBA" id="ARBA00022475"/>
    </source>
</evidence>
<evidence type="ECO:0000256" key="4">
    <source>
        <dbReference type="ARBA" id="ARBA00022448"/>
    </source>
</evidence>
<keyword evidence="6" id="KW-0723">Serine/threonine-protein kinase</keyword>
<dbReference type="PANTHER" id="PTHR13800">
    <property type="entry name" value="TRANSIENT RECEPTOR POTENTIAL CATION CHANNEL, SUBFAMILY M, MEMBER 6"/>
    <property type="match status" value="1"/>
</dbReference>
<evidence type="ECO:0000256" key="10">
    <source>
        <dbReference type="ARBA" id="ARBA00022679"/>
    </source>
</evidence>
<evidence type="ECO:0000256" key="26">
    <source>
        <dbReference type="ARBA" id="ARBA00048679"/>
    </source>
</evidence>
<comment type="catalytic activity">
    <reaction evidence="26">
        <text>L-seryl-[protein] + ATP = O-phospho-L-seryl-[protein] + ADP + H(+)</text>
        <dbReference type="Rhea" id="RHEA:17989"/>
        <dbReference type="Rhea" id="RHEA-COMP:9863"/>
        <dbReference type="Rhea" id="RHEA-COMP:11604"/>
        <dbReference type="ChEBI" id="CHEBI:15378"/>
        <dbReference type="ChEBI" id="CHEBI:29999"/>
        <dbReference type="ChEBI" id="CHEBI:30616"/>
        <dbReference type="ChEBI" id="CHEBI:83421"/>
        <dbReference type="ChEBI" id="CHEBI:456216"/>
        <dbReference type="EC" id="2.7.11.1"/>
    </reaction>
</comment>
<evidence type="ECO:0000256" key="7">
    <source>
        <dbReference type="ARBA" id="ARBA00022553"/>
    </source>
</evidence>
<dbReference type="RefSeq" id="XP_041442726.1">
    <property type="nucleotide sequence ID" value="XM_041586792.1"/>
</dbReference>
<name>A0A8J1MMS5_XENLA</name>
<dbReference type="InterPro" id="IPR041491">
    <property type="entry name" value="TRPM_SLOG"/>
</dbReference>
<dbReference type="GO" id="GO:0005262">
    <property type="term" value="F:calcium channel activity"/>
    <property type="evidence" value="ECO:0000318"/>
    <property type="project" value="GO_Central"/>
</dbReference>
<dbReference type="SMART" id="SM00811">
    <property type="entry name" value="Alpha_kinase"/>
    <property type="match status" value="1"/>
</dbReference>
<keyword evidence="19" id="KW-0539">Nucleus</keyword>
<dbReference type="Pfam" id="PF02816">
    <property type="entry name" value="Alpha_kinase"/>
    <property type="match status" value="1"/>
</dbReference>
<keyword evidence="16 28" id="KW-1133">Transmembrane helix</keyword>
<evidence type="ECO:0000256" key="19">
    <source>
        <dbReference type="ARBA" id="ARBA00023242"/>
    </source>
</evidence>
<comment type="catalytic activity">
    <reaction evidence="22">
        <text>Mg(2+)(in) = Mg(2+)(out)</text>
        <dbReference type="Rhea" id="RHEA:29827"/>
        <dbReference type="ChEBI" id="CHEBI:18420"/>
    </reaction>
</comment>
<comment type="catalytic activity">
    <reaction evidence="24">
        <text>Ca(2+)(in) = Ca(2+)(out)</text>
        <dbReference type="Rhea" id="RHEA:29671"/>
        <dbReference type="ChEBI" id="CHEBI:29108"/>
    </reaction>
</comment>
<feature type="transmembrane region" description="Helical" evidence="28">
    <location>
        <begin position="871"/>
        <end position="893"/>
    </location>
</feature>
<evidence type="ECO:0000256" key="23">
    <source>
        <dbReference type="ARBA" id="ARBA00034634"/>
    </source>
</evidence>
<evidence type="ECO:0000256" key="14">
    <source>
        <dbReference type="ARBA" id="ARBA00022833"/>
    </source>
</evidence>
<evidence type="ECO:0000256" key="25">
    <source>
        <dbReference type="ARBA" id="ARBA00047899"/>
    </source>
</evidence>
<keyword evidence="12" id="KW-0479">Metal-binding</keyword>
<reference evidence="31" key="1">
    <citation type="submission" date="2025-08" db="UniProtKB">
        <authorList>
            <consortium name="RefSeq"/>
        </authorList>
    </citation>
    <scope>IDENTIFICATION</scope>
    <source>
        <strain evidence="31">J_2021</strain>
        <tissue evidence="31">Erythrocytes</tissue>
    </source>
</reference>
<comment type="similarity">
    <text evidence="21">In the C-terminal section; belongs to the protein kinase superfamily. Alpha-type protein kinase family. ALPK subfamily.</text>
</comment>
<dbReference type="Pfam" id="PF18139">
    <property type="entry name" value="LSDAT_euk"/>
    <property type="match status" value="1"/>
</dbReference>
<evidence type="ECO:0000256" key="18">
    <source>
        <dbReference type="ARBA" id="ARBA00023136"/>
    </source>
</evidence>
<keyword evidence="30" id="KW-1185">Reference proteome</keyword>
<dbReference type="FunFam" id="3.30.200.20:FF:000129">
    <property type="entry name" value="Transient receptor potential cation channel, subfamily M, member 7"/>
    <property type="match status" value="1"/>
</dbReference>
<feature type="region of interest" description="Disordered" evidence="27">
    <location>
        <begin position="1371"/>
        <end position="1391"/>
    </location>
</feature>
<keyword evidence="4" id="KW-0813">Transport</keyword>
<evidence type="ECO:0000256" key="15">
    <source>
        <dbReference type="ARBA" id="ARBA00022837"/>
    </source>
</evidence>
<keyword evidence="8" id="KW-0109">Calcium transport</keyword>
<dbReference type="InterPro" id="IPR050927">
    <property type="entry name" value="TRPM"/>
</dbReference>
<keyword evidence="14" id="KW-0862">Zinc</keyword>
<evidence type="ECO:0000256" key="27">
    <source>
        <dbReference type="SAM" id="MobiDB-lite"/>
    </source>
</evidence>
<dbReference type="GO" id="GO:0005886">
    <property type="term" value="C:plasma membrane"/>
    <property type="evidence" value="ECO:0000318"/>
    <property type="project" value="GO_Central"/>
</dbReference>
<dbReference type="Gene3D" id="1.20.5.1010">
    <property type="entry name" value="TRPM, tetramerisation domain"/>
    <property type="match status" value="1"/>
</dbReference>
<dbReference type="Gene3D" id="3.30.200.20">
    <property type="entry name" value="Phosphorylase Kinase, domain 1"/>
    <property type="match status" value="1"/>
</dbReference>
<feature type="transmembrane region" description="Helical" evidence="28">
    <location>
        <begin position="1095"/>
        <end position="1118"/>
    </location>
</feature>
<feature type="compositionally biased region" description="Polar residues" evidence="27">
    <location>
        <begin position="605"/>
        <end position="618"/>
    </location>
</feature>